<dbReference type="Proteomes" id="UP000003577">
    <property type="component" value="Unassembled WGS sequence"/>
</dbReference>
<sequence>MEKGFGAVRIEAFVSGREKKCVCGGLKKTFSCSKMESIICLKTQFL</sequence>
<dbReference type="HOGENOM" id="CLU_3188657_0_0_9"/>
<accession>A5KQI1</accession>
<dbReference type="EMBL" id="AAVP02000016">
    <property type="protein sequence ID" value="EDK23371.1"/>
    <property type="molecule type" value="Genomic_DNA"/>
</dbReference>
<evidence type="ECO:0000313" key="2">
    <source>
        <dbReference type="Proteomes" id="UP000003577"/>
    </source>
</evidence>
<proteinExistence type="predicted"/>
<comment type="caution">
    <text evidence="1">The sequence shown here is derived from an EMBL/GenBank/DDBJ whole genome shotgun (WGS) entry which is preliminary data.</text>
</comment>
<name>A5KQI1_9FIRM</name>
<reference evidence="1 2" key="2">
    <citation type="submission" date="2007-04" db="EMBL/GenBank/DDBJ databases">
        <title>Draft genome sequence of Ruminococcus torques (ATCC 27756).</title>
        <authorList>
            <person name="Sudarsanam P."/>
            <person name="Ley R."/>
            <person name="Guruge J."/>
            <person name="Turnbaugh P.J."/>
            <person name="Mahowald M."/>
            <person name="Liep D."/>
            <person name="Gordon J."/>
        </authorList>
    </citation>
    <scope>NUCLEOTIDE SEQUENCE [LARGE SCALE GENOMIC DNA]</scope>
    <source>
        <strain evidence="1 2">ATCC 27756</strain>
    </source>
</reference>
<reference evidence="1 2" key="1">
    <citation type="submission" date="2007-03" db="EMBL/GenBank/DDBJ databases">
        <authorList>
            <person name="Fulton L."/>
            <person name="Clifton S."/>
            <person name="Fulton B."/>
            <person name="Xu J."/>
            <person name="Minx P."/>
            <person name="Pepin K.H."/>
            <person name="Johnson M."/>
            <person name="Thiruvilangam P."/>
            <person name="Bhonagiri V."/>
            <person name="Nash W.E."/>
            <person name="Mardis E.R."/>
            <person name="Wilson R.K."/>
        </authorList>
    </citation>
    <scope>NUCLEOTIDE SEQUENCE [LARGE SCALE GENOMIC DNA]</scope>
    <source>
        <strain evidence="1 2">ATCC 27756</strain>
    </source>
</reference>
<protein>
    <submittedName>
        <fullName evidence="1">Uncharacterized protein</fullName>
    </submittedName>
</protein>
<dbReference type="PaxDb" id="411460-RUMTOR_02519"/>
<organism evidence="1 2">
    <name type="scientific">[Ruminococcus] torques ATCC 27756</name>
    <dbReference type="NCBI Taxonomy" id="411460"/>
    <lineage>
        <taxon>Bacteria</taxon>
        <taxon>Bacillati</taxon>
        <taxon>Bacillota</taxon>
        <taxon>Clostridia</taxon>
        <taxon>Lachnospirales</taxon>
        <taxon>Lachnospiraceae</taxon>
        <taxon>Mediterraneibacter</taxon>
    </lineage>
</organism>
<evidence type="ECO:0000313" key="1">
    <source>
        <dbReference type="EMBL" id="EDK23371.1"/>
    </source>
</evidence>
<dbReference type="AlphaFoldDB" id="A5KQI1"/>
<gene>
    <name evidence="1" type="ORF">RUMTOR_02519</name>
</gene>